<dbReference type="Proteomes" id="UP001642360">
    <property type="component" value="Unassembled WGS sequence"/>
</dbReference>
<dbReference type="InterPro" id="IPR012337">
    <property type="entry name" value="RNaseH-like_sf"/>
</dbReference>
<dbReference type="PANTHER" id="PTHR47723:SF24">
    <property type="entry name" value="RNASE H TYPE-1 DOMAIN-CONTAINING PROTEIN"/>
    <property type="match status" value="1"/>
</dbReference>
<proteinExistence type="predicted"/>
<reference evidence="2 3" key="1">
    <citation type="submission" date="2024-02" db="EMBL/GenBank/DDBJ databases">
        <authorList>
            <person name="Vignale AGUSTIN F."/>
            <person name="Sosa J E."/>
            <person name="Modenutti C."/>
        </authorList>
    </citation>
    <scope>NUCLEOTIDE SEQUENCE [LARGE SCALE GENOMIC DNA]</scope>
</reference>
<dbReference type="Pfam" id="PF13456">
    <property type="entry name" value="RVT_3"/>
    <property type="match status" value="1"/>
</dbReference>
<dbReference type="AlphaFoldDB" id="A0ABC8RXM9"/>
<dbReference type="Gene3D" id="3.30.420.10">
    <property type="entry name" value="Ribonuclease H-like superfamily/Ribonuclease H"/>
    <property type="match status" value="1"/>
</dbReference>
<dbReference type="InterPro" id="IPR053151">
    <property type="entry name" value="RNase_H-like"/>
</dbReference>
<gene>
    <name evidence="2" type="ORF">ILEXP_LOCUS17756</name>
</gene>
<sequence>MVAEFRALLDGLKLVQSYGLISYDIRLECDSLVLVKSVLGSCKCAWTLLGFLDQIKELLSVGNFQICHIFREANCVADRLATVRSRTSADFSVGLNVPIEVRMAVSQDLCCLPVIRRKKRTVFDDFG</sequence>
<feature type="domain" description="RNase H type-1" evidence="1">
    <location>
        <begin position="2"/>
        <end position="82"/>
    </location>
</feature>
<dbReference type="PANTHER" id="PTHR47723">
    <property type="entry name" value="OS05G0353850 PROTEIN"/>
    <property type="match status" value="1"/>
</dbReference>
<evidence type="ECO:0000313" key="3">
    <source>
        <dbReference type="Proteomes" id="UP001642360"/>
    </source>
</evidence>
<dbReference type="InterPro" id="IPR036397">
    <property type="entry name" value="RNaseH_sf"/>
</dbReference>
<evidence type="ECO:0000313" key="2">
    <source>
        <dbReference type="EMBL" id="CAK9149689.1"/>
    </source>
</evidence>
<protein>
    <recommendedName>
        <fullName evidence="1">RNase H type-1 domain-containing protein</fullName>
    </recommendedName>
</protein>
<evidence type="ECO:0000259" key="1">
    <source>
        <dbReference type="Pfam" id="PF13456"/>
    </source>
</evidence>
<keyword evidence="3" id="KW-1185">Reference proteome</keyword>
<accession>A0ABC8RXM9</accession>
<organism evidence="2 3">
    <name type="scientific">Ilex paraguariensis</name>
    <name type="common">yerba mate</name>
    <dbReference type="NCBI Taxonomy" id="185542"/>
    <lineage>
        <taxon>Eukaryota</taxon>
        <taxon>Viridiplantae</taxon>
        <taxon>Streptophyta</taxon>
        <taxon>Embryophyta</taxon>
        <taxon>Tracheophyta</taxon>
        <taxon>Spermatophyta</taxon>
        <taxon>Magnoliopsida</taxon>
        <taxon>eudicotyledons</taxon>
        <taxon>Gunneridae</taxon>
        <taxon>Pentapetalae</taxon>
        <taxon>asterids</taxon>
        <taxon>campanulids</taxon>
        <taxon>Aquifoliales</taxon>
        <taxon>Aquifoliaceae</taxon>
        <taxon>Ilex</taxon>
    </lineage>
</organism>
<comment type="caution">
    <text evidence="2">The sequence shown here is derived from an EMBL/GenBank/DDBJ whole genome shotgun (WGS) entry which is preliminary data.</text>
</comment>
<name>A0ABC8RXM9_9AQUA</name>
<dbReference type="EMBL" id="CAUOFW020001923">
    <property type="protein sequence ID" value="CAK9149689.1"/>
    <property type="molecule type" value="Genomic_DNA"/>
</dbReference>
<dbReference type="InterPro" id="IPR002156">
    <property type="entry name" value="RNaseH_domain"/>
</dbReference>
<dbReference type="SUPFAM" id="SSF53098">
    <property type="entry name" value="Ribonuclease H-like"/>
    <property type="match status" value="1"/>
</dbReference>